<dbReference type="Proteomes" id="UP000663942">
    <property type="component" value="Chromosome"/>
</dbReference>
<sequence>MSDFHDRLSAMLAKEATAASKAPDRHERMGDMIEGLARGLGFTVAIAANGNAETIDTMIAGAERYALEEAADKAPFAQFMAAVRKPQ</sequence>
<name>A0ABX7SK36_9CAUL</name>
<protein>
    <submittedName>
        <fullName evidence="1">Uncharacterized protein</fullName>
    </submittedName>
</protein>
<accession>A0ABX7SK36</accession>
<reference evidence="1 2" key="1">
    <citation type="submission" date="2020-09" db="EMBL/GenBank/DDBJ databases">
        <title>Brevundimonas sp. LVF1 isolated from an oligotrophic pond in Goettingen, Germany.</title>
        <authorList>
            <person name="Friedrich I."/>
            <person name="Klassen A."/>
            <person name="Neubauer H."/>
            <person name="Schneider D."/>
            <person name="Hertel R."/>
            <person name="Daniel R."/>
        </authorList>
    </citation>
    <scope>NUCLEOTIDE SEQUENCE [LARGE SCALE GENOMIC DNA]</scope>
    <source>
        <strain evidence="1 2">LVF1</strain>
    </source>
</reference>
<dbReference type="RefSeq" id="WP_207825005.1">
    <property type="nucleotide sequence ID" value="NZ_CP062006.1"/>
</dbReference>
<evidence type="ECO:0000313" key="1">
    <source>
        <dbReference type="EMBL" id="QTC88061.1"/>
    </source>
</evidence>
<keyword evidence="2" id="KW-1185">Reference proteome</keyword>
<dbReference type="EMBL" id="CP062006">
    <property type="protein sequence ID" value="QTC88061.1"/>
    <property type="molecule type" value="Genomic_DNA"/>
</dbReference>
<evidence type="ECO:0000313" key="2">
    <source>
        <dbReference type="Proteomes" id="UP000663942"/>
    </source>
</evidence>
<organism evidence="1 2">
    <name type="scientific">Brevundimonas pondensis</name>
    <dbReference type="NCBI Taxonomy" id="2774189"/>
    <lineage>
        <taxon>Bacteria</taxon>
        <taxon>Pseudomonadati</taxon>
        <taxon>Pseudomonadota</taxon>
        <taxon>Alphaproteobacteria</taxon>
        <taxon>Caulobacterales</taxon>
        <taxon>Caulobacteraceae</taxon>
        <taxon>Brevundimonas</taxon>
    </lineage>
</organism>
<gene>
    <name evidence="1" type="ORF">IFE19_01245</name>
</gene>
<proteinExistence type="predicted"/>